<dbReference type="Proteomes" id="UP000756346">
    <property type="component" value="Unassembled WGS sequence"/>
</dbReference>
<evidence type="ECO:0000313" key="3">
    <source>
        <dbReference type="Proteomes" id="UP000756346"/>
    </source>
</evidence>
<feature type="compositionally biased region" description="Polar residues" evidence="1">
    <location>
        <begin position="78"/>
        <end position="107"/>
    </location>
</feature>
<name>A0A9P9BQH5_9PEZI</name>
<accession>A0A9P9BQH5</accession>
<feature type="region of interest" description="Disordered" evidence="1">
    <location>
        <begin position="57"/>
        <end position="114"/>
    </location>
</feature>
<gene>
    <name evidence="2" type="ORF">B0I36DRAFT_116264</name>
</gene>
<evidence type="ECO:0000313" key="2">
    <source>
        <dbReference type="EMBL" id="KAH7030932.1"/>
    </source>
</evidence>
<dbReference type="AlphaFoldDB" id="A0A9P9BQH5"/>
<comment type="caution">
    <text evidence="2">The sequence shown here is derived from an EMBL/GenBank/DDBJ whole genome shotgun (WGS) entry which is preliminary data.</text>
</comment>
<sequence>MLGQAHHPGTRVAQTHHCSAPMMTGRETCLLLEIRIYMCSFMRPSCSSQLEDCASVGTSVSQLLRPQERRSFRPPSFRTGQPHSHSVSAEVTGSQRPISIHGQTQRPLLSRPAKLARLHEIKSPSWDRPSEAFP</sequence>
<reference evidence="2" key="1">
    <citation type="journal article" date="2021" name="Nat. Commun.">
        <title>Genetic determinants of endophytism in the Arabidopsis root mycobiome.</title>
        <authorList>
            <person name="Mesny F."/>
            <person name="Miyauchi S."/>
            <person name="Thiergart T."/>
            <person name="Pickel B."/>
            <person name="Atanasova L."/>
            <person name="Karlsson M."/>
            <person name="Huettel B."/>
            <person name="Barry K.W."/>
            <person name="Haridas S."/>
            <person name="Chen C."/>
            <person name="Bauer D."/>
            <person name="Andreopoulos W."/>
            <person name="Pangilinan J."/>
            <person name="LaButti K."/>
            <person name="Riley R."/>
            <person name="Lipzen A."/>
            <person name="Clum A."/>
            <person name="Drula E."/>
            <person name="Henrissat B."/>
            <person name="Kohler A."/>
            <person name="Grigoriev I.V."/>
            <person name="Martin F.M."/>
            <person name="Hacquard S."/>
        </authorList>
    </citation>
    <scope>NUCLEOTIDE SEQUENCE</scope>
    <source>
        <strain evidence="2">MPI-CAGE-CH-0230</strain>
    </source>
</reference>
<organism evidence="2 3">
    <name type="scientific">Microdochium trichocladiopsis</name>
    <dbReference type="NCBI Taxonomy" id="1682393"/>
    <lineage>
        <taxon>Eukaryota</taxon>
        <taxon>Fungi</taxon>
        <taxon>Dikarya</taxon>
        <taxon>Ascomycota</taxon>
        <taxon>Pezizomycotina</taxon>
        <taxon>Sordariomycetes</taxon>
        <taxon>Xylariomycetidae</taxon>
        <taxon>Xylariales</taxon>
        <taxon>Microdochiaceae</taxon>
        <taxon>Microdochium</taxon>
    </lineage>
</organism>
<evidence type="ECO:0000256" key="1">
    <source>
        <dbReference type="SAM" id="MobiDB-lite"/>
    </source>
</evidence>
<protein>
    <submittedName>
        <fullName evidence="2">Uncharacterized protein</fullName>
    </submittedName>
</protein>
<proteinExistence type="predicted"/>
<dbReference type="RefSeq" id="XP_046012612.1">
    <property type="nucleotide sequence ID" value="XM_046147970.1"/>
</dbReference>
<dbReference type="EMBL" id="JAGTJQ010000005">
    <property type="protein sequence ID" value="KAH7030932.1"/>
    <property type="molecule type" value="Genomic_DNA"/>
</dbReference>
<keyword evidence="3" id="KW-1185">Reference proteome</keyword>
<dbReference type="GeneID" id="70177516"/>